<protein>
    <recommendedName>
        <fullName evidence="3">Signal peptidase complex subunit 2</fullName>
    </recommendedName>
</protein>
<feature type="transmembrane region" description="Helical" evidence="9">
    <location>
        <begin position="76"/>
        <end position="95"/>
    </location>
</feature>
<keyword evidence="11" id="KW-1185">Reference proteome</keyword>
<keyword evidence="5" id="KW-0256">Endoplasmic reticulum</keyword>
<evidence type="ECO:0000256" key="1">
    <source>
        <dbReference type="ARBA" id="ARBA00004477"/>
    </source>
</evidence>
<dbReference type="EMBL" id="CAACVR010000076">
    <property type="protein sequence ID" value="VEU24364.1"/>
    <property type="molecule type" value="Genomic_DNA"/>
</dbReference>
<comment type="subcellular location">
    <subcellularLocation>
        <location evidence="1">Endoplasmic reticulum membrane</location>
        <topology evidence="1">Multi-pass membrane protein</topology>
    </subcellularLocation>
</comment>
<dbReference type="GO" id="GO:0005787">
    <property type="term" value="C:signal peptidase complex"/>
    <property type="evidence" value="ECO:0007669"/>
    <property type="project" value="InterPro"/>
</dbReference>
<evidence type="ECO:0000313" key="10">
    <source>
        <dbReference type="EMBL" id="VEU24364.1"/>
    </source>
</evidence>
<evidence type="ECO:0000256" key="6">
    <source>
        <dbReference type="ARBA" id="ARBA00022989"/>
    </source>
</evidence>
<evidence type="ECO:0000256" key="9">
    <source>
        <dbReference type="SAM" id="Phobius"/>
    </source>
</evidence>
<dbReference type="STRING" id="13370.A0A448YTW6"/>
<dbReference type="InParanoid" id="A0A448YTW6"/>
<evidence type="ECO:0000256" key="5">
    <source>
        <dbReference type="ARBA" id="ARBA00022824"/>
    </source>
</evidence>
<evidence type="ECO:0000256" key="4">
    <source>
        <dbReference type="ARBA" id="ARBA00022692"/>
    </source>
</evidence>
<keyword evidence="4 9" id="KW-0812">Transmembrane</keyword>
<dbReference type="AlphaFoldDB" id="A0A448YTW6"/>
<dbReference type="GO" id="GO:0006465">
    <property type="term" value="P:signal peptide processing"/>
    <property type="evidence" value="ECO:0007669"/>
    <property type="project" value="InterPro"/>
</dbReference>
<dbReference type="PANTHER" id="PTHR13085:SF0">
    <property type="entry name" value="SIGNAL PEPTIDASE COMPLEX SUBUNIT 2"/>
    <property type="match status" value="1"/>
</dbReference>
<dbReference type="InterPro" id="IPR009582">
    <property type="entry name" value="Spc2/SPCS2"/>
</dbReference>
<evidence type="ECO:0000256" key="2">
    <source>
        <dbReference type="ARBA" id="ARBA00007324"/>
    </source>
</evidence>
<dbReference type="FunCoup" id="A0A448YTW6">
    <property type="interactions" value="80"/>
</dbReference>
<evidence type="ECO:0000256" key="8">
    <source>
        <dbReference type="ARBA" id="ARBA00045608"/>
    </source>
</evidence>
<dbReference type="Pfam" id="PF06703">
    <property type="entry name" value="SPC25"/>
    <property type="match status" value="1"/>
</dbReference>
<dbReference type="PANTHER" id="PTHR13085">
    <property type="entry name" value="MICROSOMAL SIGNAL PEPTIDASE 25 KDA SUBUNIT"/>
    <property type="match status" value="1"/>
</dbReference>
<dbReference type="OrthoDB" id="29558at2759"/>
<dbReference type="Proteomes" id="UP000290900">
    <property type="component" value="Unassembled WGS sequence"/>
</dbReference>
<accession>A0A448YTW6</accession>
<reference evidence="10 11" key="1">
    <citation type="submission" date="2018-12" db="EMBL/GenBank/DDBJ databases">
        <authorList>
            <person name="Tiukova I."/>
            <person name="Dainat J."/>
        </authorList>
    </citation>
    <scope>NUCLEOTIDE SEQUENCE [LARGE SCALE GENOMIC DNA]</scope>
</reference>
<proteinExistence type="inferred from homology"/>
<comment type="function">
    <text evidence="8">Component of the signal peptidase complex (SPC) which catalyzes the cleavage of N-terminal signal sequences from nascent proteins as they are translocated into the lumen of the endoplasmic reticulum. Enhances the enzymatic activity of SPC and facilitates the interactions between different components of the translocation site.</text>
</comment>
<organism evidence="10 11">
    <name type="scientific">Brettanomyces naardenensis</name>
    <name type="common">Yeast</name>
    <dbReference type="NCBI Taxonomy" id="13370"/>
    <lineage>
        <taxon>Eukaryota</taxon>
        <taxon>Fungi</taxon>
        <taxon>Dikarya</taxon>
        <taxon>Ascomycota</taxon>
        <taxon>Saccharomycotina</taxon>
        <taxon>Pichiomycetes</taxon>
        <taxon>Pichiales</taxon>
        <taxon>Pichiaceae</taxon>
        <taxon>Brettanomyces</taxon>
    </lineage>
</organism>
<name>A0A448YTW6_BRENA</name>
<evidence type="ECO:0000313" key="11">
    <source>
        <dbReference type="Proteomes" id="UP000290900"/>
    </source>
</evidence>
<dbReference type="GO" id="GO:0045047">
    <property type="term" value="P:protein targeting to ER"/>
    <property type="evidence" value="ECO:0007669"/>
    <property type="project" value="TreeGrafter"/>
</dbReference>
<evidence type="ECO:0000256" key="7">
    <source>
        <dbReference type="ARBA" id="ARBA00023136"/>
    </source>
</evidence>
<comment type="similarity">
    <text evidence="2">Belongs to the SPCS2 family.</text>
</comment>
<keyword evidence="7 9" id="KW-0472">Membrane</keyword>
<sequence>MGKKVNLNSAVALRNESDEHLAPALTKLGYTESFRLVDAKLIIGYSCVLFAGLMYYCEKKFKNDFGNAEYVKYTEILVVLFFLSEFVWYIFGKFVEKSIKYVGTKGAKSLKVSSHLKSKTDPVYYLEVDLDGIVDEEQIEFTKLFNEDGFLDFAVFAKYIAEAVQKLEKEK</sequence>
<keyword evidence="6 9" id="KW-1133">Transmembrane helix</keyword>
<evidence type="ECO:0000256" key="3">
    <source>
        <dbReference type="ARBA" id="ARBA00017057"/>
    </source>
</evidence>
<feature type="transmembrane region" description="Helical" evidence="9">
    <location>
        <begin position="37"/>
        <end position="56"/>
    </location>
</feature>
<gene>
    <name evidence="10" type="ORF">BRENAR_LOCUS5092</name>
</gene>